<dbReference type="AlphaFoldDB" id="A0A397HSB1"/>
<evidence type="ECO:0000313" key="2">
    <source>
        <dbReference type="Proteomes" id="UP000266861"/>
    </source>
</evidence>
<evidence type="ECO:0000313" key="1">
    <source>
        <dbReference type="EMBL" id="RHZ65912.1"/>
    </source>
</evidence>
<protein>
    <submittedName>
        <fullName evidence="1">Uncharacterized protein</fullName>
    </submittedName>
</protein>
<sequence>MNNFDTLLANINRNYIHPPPEIEEECKRIGEFNAILIDRATNHLWKNFIRLEKLEYVNLAQRGSSCRPKQGTLLNRNNTQILVQIQTKKEYKKKDIDNSKKSKQINYKTIKLNQAKPKEEGIKRKNLIEDNNYIKNPNHEKFTNGDENQYISNRKFTQELRKIA</sequence>
<keyword evidence="2" id="KW-1185">Reference proteome</keyword>
<dbReference type="Proteomes" id="UP000266861">
    <property type="component" value="Unassembled WGS sequence"/>
</dbReference>
<dbReference type="OrthoDB" id="6247875at2759"/>
<dbReference type="EMBL" id="PQFF01000284">
    <property type="protein sequence ID" value="RHZ65912.1"/>
    <property type="molecule type" value="Genomic_DNA"/>
</dbReference>
<comment type="caution">
    <text evidence="1">The sequence shown here is derived from an EMBL/GenBank/DDBJ whole genome shotgun (WGS) entry which is preliminary data.</text>
</comment>
<proteinExistence type="predicted"/>
<organism evidence="1 2">
    <name type="scientific">Diversispora epigaea</name>
    <dbReference type="NCBI Taxonomy" id="1348612"/>
    <lineage>
        <taxon>Eukaryota</taxon>
        <taxon>Fungi</taxon>
        <taxon>Fungi incertae sedis</taxon>
        <taxon>Mucoromycota</taxon>
        <taxon>Glomeromycotina</taxon>
        <taxon>Glomeromycetes</taxon>
        <taxon>Diversisporales</taxon>
        <taxon>Diversisporaceae</taxon>
        <taxon>Diversispora</taxon>
    </lineage>
</organism>
<gene>
    <name evidence="1" type="ORF">Glove_310g6</name>
</gene>
<name>A0A397HSB1_9GLOM</name>
<reference evidence="1 2" key="1">
    <citation type="submission" date="2018-08" db="EMBL/GenBank/DDBJ databases">
        <title>Genome and evolution of the arbuscular mycorrhizal fungus Diversispora epigaea (formerly Glomus versiforme) and its bacterial endosymbionts.</title>
        <authorList>
            <person name="Sun X."/>
            <person name="Fei Z."/>
            <person name="Harrison M."/>
        </authorList>
    </citation>
    <scope>NUCLEOTIDE SEQUENCE [LARGE SCALE GENOMIC DNA]</scope>
    <source>
        <strain evidence="1 2">IT104</strain>
    </source>
</reference>
<accession>A0A397HSB1</accession>